<protein>
    <submittedName>
        <fullName evidence="1">Uncharacterized protein</fullName>
    </submittedName>
</protein>
<evidence type="ECO:0000313" key="1">
    <source>
        <dbReference type="EMBL" id="CAG9773394.1"/>
    </source>
</evidence>
<gene>
    <name evidence="1" type="ORF">CEUTPL_LOCUS13785</name>
</gene>
<dbReference type="Proteomes" id="UP001152799">
    <property type="component" value="Chromosome 9"/>
</dbReference>
<reference evidence="1" key="1">
    <citation type="submission" date="2022-01" db="EMBL/GenBank/DDBJ databases">
        <authorList>
            <person name="King R."/>
        </authorList>
    </citation>
    <scope>NUCLEOTIDE SEQUENCE</scope>
</reference>
<proteinExistence type="predicted"/>
<sequence>MYKRQKKLYRSSKFKLYWITRSEASTSDRRFDVYHTSVKETENNVSVSDEIEIEIENEVRQSDITPSVRNRTYTYIKQSTLQYLSKKNDRYYALQCKQLALQERKLNLQEKRFELES</sequence>
<evidence type="ECO:0000313" key="2">
    <source>
        <dbReference type="Proteomes" id="UP001152799"/>
    </source>
</evidence>
<name>A0A9N9QJS5_9CUCU</name>
<organism evidence="1 2">
    <name type="scientific">Ceutorhynchus assimilis</name>
    <name type="common">cabbage seed weevil</name>
    <dbReference type="NCBI Taxonomy" id="467358"/>
    <lineage>
        <taxon>Eukaryota</taxon>
        <taxon>Metazoa</taxon>
        <taxon>Ecdysozoa</taxon>
        <taxon>Arthropoda</taxon>
        <taxon>Hexapoda</taxon>
        <taxon>Insecta</taxon>
        <taxon>Pterygota</taxon>
        <taxon>Neoptera</taxon>
        <taxon>Endopterygota</taxon>
        <taxon>Coleoptera</taxon>
        <taxon>Polyphaga</taxon>
        <taxon>Cucujiformia</taxon>
        <taxon>Curculionidae</taxon>
        <taxon>Ceutorhynchinae</taxon>
        <taxon>Ceutorhynchus</taxon>
    </lineage>
</organism>
<dbReference type="EMBL" id="OU892285">
    <property type="protein sequence ID" value="CAG9773394.1"/>
    <property type="molecule type" value="Genomic_DNA"/>
</dbReference>
<accession>A0A9N9QJS5</accession>
<keyword evidence="2" id="KW-1185">Reference proteome</keyword>
<dbReference type="AlphaFoldDB" id="A0A9N9QJS5"/>